<accession>A0A1D6F2B4</accession>
<sequence>MFDTFNLMGTDPITMEIVVEEGNVDVGNTAEPSYEVVALSGCSAQLSTNDIDKHELAIESKDSKVSVGNAAKQSHDVVGVGIDCIFNHAKVSTEADLGPQSDVIHLTSLDVTNESSQISSDADMVEQNKQDALDTLIKISQHKKPKKLNVARVVSEALSAYIHCIRGEEHLPHREGGKVFLENTFISSLLKRDGDPKVLLNCVPSNEYRKFSLVPGSSKCKKSELKGLERQIKLAAEHKELYQDKWSNLDVASWPVIEKITTQMQTDGVSCGLWMINYMEYWTGSSLSDNDDITMFRFKLPAILWDSRLNTKKKHQNLDHNVDEDGESSSDVQIIDTPCELSKSSNTSHQIEPYISPYVLPAKVTLTNTQELMFVLCTYIMGIDNAKYLKKHWIQSTKPYPISLSLQKLKDILDVNKPMDTDCFNMAVRMIACNDALFLLEDKYHYMDLQLCSISKFGRDPRLRAKPDINMLAKLLECWPDMEYDVSDCKQILLPFSFMGHFTLYVLNMDTRSIYIMDSMPIPSWFKGDHPSMHYIHNIHYIANNMNAAMELANPTWKDDIYMRRRIVPTWVPRTLNWDLSGFLVINFMHDWNGIRLPCICTHCNLSPLPAYEPAFDWENERSLIFGQRVPESIPAISNSGLKITVKVLSLSFQAGLVEPFSGTICLYNRDRREKLSEDFYFHILPTDMQDAQGSLDRRGVFSLDTHSPSVCLLIQLEKAATEEGGVTPSVYSHKEPEGHMLTQLTMADTSDVPIEDPLSILNSRTDDNHALELRDKELLVSELQNTLDQKSKQLGETEIKLSAMMDEVNSLKKELEQTRGLLDESQMNCAHLENCLHEAIEEARTNKCLADRRAVEYDALRSSALRIHGLFERLNNCITAPGVTGFAKSLHSLAASLASSVKKDEADTTVQFQQCIKILADKVYLLTRQSAELLERYSAMQAVHGGITKELDEKKELIKNLYNKLQQEKQPKQPNATFSMVFSIMNSRVVWYAVTVRQYLTNQKILIWEGFTIREHVHAWLGSKVAMFQYSSVKIYNACKPQPTLEIHNPDMHEWYGQEIRNVCIVRSWRSWTSMLYTAGLRVINFAAKWRRYMYIFPLDEDADLILGEAQSSKTLENSEHNIKPQSFDVAKVDEILQPLAGKTLSYKMFARDTQASRSVLQQPHHRQQLSEPIRDTNRRT</sequence>
<dbReference type="FunFam" id="3.40.395.10:FF:000025">
    <property type="entry name" value="Uncharacterized protein"/>
    <property type="match status" value="1"/>
</dbReference>
<dbReference type="PANTHER" id="PTHR13222">
    <property type="entry name" value="RB1-INDUCIBLE COILED-COIL"/>
    <property type="match status" value="1"/>
</dbReference>
<dbReference type="InParanoid" id="A0A1D6F2B4"/>
<reference evidence="3" key="1">
    <citation type="submission" date="2015-12" db="EMBL/GenBank/DDBJ databases">
        <title>Update maize B73 reference genome by single molecule sequencing technologies.</title>
        <authorList>
            <consortium name="Maize Genome Sequencing Project"/>
            <person name="Ware D."/>
        </authorList>
    </citation>
    <scope>NUCLEOTIDE SEQUENCE [LARGE SCALE GENOMIC DNA]</scope>
    <source>
        <tissue evidence="3">Seedling</tissue>
    </source>
</reference>
<keyword evidence="1" id="KW-0175">Coiled coil</keyword>
<dbReference type="GO" id="GO:0000045">
    <property type="term" value="P:autophagosome assembly"/>
    <property type="evidence" value="ECO:0007669"/>
    <property type="project" value="InterPro"/>
</dbReference>
<proteinExistence type="predicted"/>
<dbReference type="STRING" id="4577.A0A1D6F2B4"/>
<gene>
    <name evidence="3" type="ORF">ZEAMMB73_Zm00001d007025</name>
</gene>
<dbReference type="InterPro" id="IPR038765">
    <property type="entry name" value="Papain-like_cys_pep_sf"/>
</dbReference>
<evidence type="ECO:0000256" key="2">
    <source>
        <dbReference type="SAM" id="MobiDB-lite"/>
    </source>
</evidence>
<dbReference type="InterPro" id="IPR040040">
    <property type="entry name" value="ATG11"/>
</dbReference>
<dbReference type="eggNOG" id="KOG2553">
    <property type="taxonomic scope" value="Eukaryota"/>
</dbReference>
<dbReference type="PaxDb" id="4577-GRMZM2G422537_P01"/>
<dbReference type="EMBL" id="CM007648">
    <property type="protein sequence ID" value="ONM25575.1"/>
    <property type="molecule type" value="Genomic_DNA"/>
</dbReference>
<dbReference type="SUPFAM" id="SSF54001">
    <property type="entry name" value="Cysteine proteinases"/>
    <property type="match status" value="2"/>
</dbReference>
<protein>
    <recommendedName>
        <fullName evidence="4">Ubiquitin-like protease family profile domain-containing protein</fullName>
    </recommendedName>
</protein>
<feature type="coiled-coil region" evidence="1">
    <location>
        <begin position="774"/>
        <end position="843"/>
    </location>
</feature>
<dbReference type="AlphaFoldDB" id="A0A1D6F2B4"/>
<dbReference type="ExpressionAtlas" id="A0A1D6F2B4">
    <property type="expression patterns" value="baseline and differential"/>
</dbReference>
<organism evidence="3">
    <name type="scientific">Zea mays</name>
    <name type="common">Maize</name>
    <dbReference type="NCBI Taxonomy" id="4577"/>
    <lineage>
        <taxon>Eukaryota</taxon>
        <taxon>Viridiplantae</taxon>
        <taxon>Streptophyta</taxon>
        <taxon>Embryophyta</taxon>
        <taxon>Tracheophyta</taxon>
        <taxon>Spermatophyta</taxon>
        <taxon>Magnoliopsida</taxon>
        <taxon>Liliopsida</taxon>
        <taxon>Poales</taxon>
        <taxon>Poaceae</taxon>
        <taxon>PACMAD clade</taxon>
        <taxon>Panicoideae</taxon>
        <taxon>Andropogonodae</taxon>
        <taxon>Andropogoneae</taxon>
        <taxon>Tripsacinae</taxon>
        <taxon>Zea</taxon>
    </lineage>
</organism>
<evidence type="ECO:0000256" key="1">
    <source>
        <dbReference type="SAM" id="Coils"/>
    </source>
</evidence>
<dbReference type="PANTHER" id="PTHR13222:SF1">
    <property type="entry name" value="RB1-INDUCIBLE COILED-COIL PROTEIN 1"/>
    <property type="match status" value="1"/>
</dbReference>
<dbReference type="Gene3D" id="3.40.395.10">
    <property type="entry name" value="Adenoviral Proteinase, Chain A"/>
    <property type="match status" value="1"/>
</dbReference>
<evidence type="ECO:0008006" key="4">
    <source>
        <dbReference type="Google" id="ProtNLM"/>
    </source>
</evidence>
<feature type="region of interest" description="Disordered" evidence="2">
    <location>
        <begin position="1159"/>
        <end position="1182"/>
    </location>
</feature>
<name>A0A1D6F2B4_MAIZE</name>
<evidence type="ECO:0000313" key="3">
    <source>
        <dbReference type="EMBL" id="ONM25575.1"/>
    </source>
</evidence>